<proteinExistence type="predicted"/>
<keyword evidence="4" id="KW-0540">Nuclease</keyword>
<dbReference type="EMBL" id="SPHZ02000011">
    <property type="protein sequence ID" value="KAF0891405.1"/>
    <property type="molecule type" value="Genomic_DNA"/>
</dbReference>
<keyword evidence="6" id="KW-0378">Hydrolase</keyword>
<keyword evidence="3" id="KW-0548">Nucleotidyltransferase</keyword>
<dbReference type="GO" id="GO:0004519">
    <property type="term" value="F:endonuclease activity"/>
    <property type="evidence" value="ECO:0007669"/>
    <property type="project" value="UniProtKB-KW"/>
</dbReference>
<gene>
    <name evidence="10" type="ORF">E2562_009834</name>
</gene>
<keyword evidence="2" id="KW-0808">Transferase</keyword>
<comment type="caution">
    <text evidence="10">The sequence shown here is derived from an EMBL/GenBank/DDBJ whole genome shotgun (WGS) entry which is preliminary data.</text>
</comment>
<evidence type="ECO:0000256" key="8">
    <source>
        <dbReference type="SAM" id="SignalP"/>
    </source>
</evidence>
<dbReference type="Proteomes" id="UP000479710">
    <property type="component" value="Unassembled WGS sequence"/>
</dbReference>
<dbReference type="Gene3D" id="3.10.10.10">
    <property type="entry name" value="HIV Type 1 Reverse Transcriptase, subunit A, domain 1"/>
    <property type="match status" value="1"/>
</dbReference>
<protein>
    <recommendedName>
        <fullName evidence="9">Reverse transcriptase domain-containing protein</fullName>
    </recommendedName>
</protein>
<name>A0A6G1BSU4_9ORYZ</name>
<evidence type="ECO:0000259" key="9">
    <source>
        <dbReference type="Pfam" id="PF00078"/>
    </source>
</evidence>
<keyword evidence="8" id="KW-0732">Signal</keyword>
<evidence type="ECO:0000313" key="11">
    <source>
        <dbReference type="Proteomes" id="UP000479710"/>
    </source>
</evidence>
<evidence type="ECO:0000256" key="6">
    <source>
        <dbReference type="ARBA" id="ARBA00022801"/>
    </source>
</evidence>
<evidence type="ECO:0000256" key="4">
    <source>
        <dbReference type="ARBA" id="ARBA00022722"/>
    </source>
</evidence>
<evidence type="ECO:0000256" key="2">
    <source>
        <dbReference type="ARBA" id="ARBA00022679"/>
    </source>
</evidence>
<dbReference type="InterPro" id="IPR043128">
    <property type="entry name" value="Rev_trsase/Diguanyl_cyclase"/>
</dbReference>
<evidence type="ECO:0000313" key="10">
    <source>
        <dbReference type="EMBL" id="KAF0891405.1"/>
    </source>
</evidence>
<dbReference type="PANTHER" id="PTHR24559">
    <property type="entry name" value="TRANSPOSON TY3-I GAG-POL POLYPROTEIN"/>
    <property type="match status" value="1"/>
</dbReference>
<dbReference type="GO" id="GO:0003964">
    <property type="term" value="F:RNA-directed DNA polymerase activity"/>
    <property type="evidence" value="ECO:0007669"/>
    <property type="project" value="UniProtKB-KW"/>
</dbReference>
<evidence type="ECO:0000256" key="5">
    <source>
        <dbReference type="ARBA" id="ARBA00022759"/>
    </source>
</evidence>
<dbReference type="PANTHER" id="PTHR24559:SF452">
    <property type="entry name" value="INTEGRASE CATALYTIC DOMAIN-CONTAINING PROTEIN"/>
    <property type="match status" value="1"/>
</dbReference>
<dbReference type="InterPro" id="IPR043502">
    <property type="entry name" value="DNA/RNA_pol_sf"/>
</dbReference>
<keyword evidence="7" id="KW-0695">RNA-directed DNA polymerase</keyword>
<keyword evidence="11" id="KW-1185">Reference proteome</keyword>
<evidence type="ECO:0000256" key="1">
    <source>
        <dbReference type="ARBA" id="ARBA00022670"/>
    </source>
</evidence>
<organism evidence="10 11">
    <name type="scientific">Oryza meyeriana var. granulata</name>
    <dbReference type="NCBI Taxonomy" id="110450"/>
    <lineage>
        <taxon>Eukaryota</taxon>
        <taxon>Viridiplantae</taxon>
        <taxon>Streptophyta</taxon>
        <taxon>Embryophyta</taxon>
        <taxon>Tracheophyta</taxon>
        <taxon>Spermatophyta</taxon>
        <taxon>Magnoliopsida</taxon>
        <taxon>Liliopsida</taxon>
        <taxon>Poales</taxon>
        <taxon>Poaceae</taxon>
        <taxon>BOP clade</taxon>
        <taxon>Oryzoideae</taxon>
        <taxon>Oryzeae</taxon>
        <taxon>Oryzinae</taxon>
        <taxon>Oryza</taxon>
        <taxon>Oryza meyeriana</taxon>
    </lineage>
</organism>
<keyword evidence="5" id="KW-0255">Endonuclease</keyword>
<dbReference type="InterPro" id="IPR053134">
    <property type="entry name" value="RNA-dir_DNA_polymerase"/>
</dbReference>
<dbReference type="GO" id="GO:0008233">
    <property type="term" value="F:peptidase activity"/>
    <property type="evidence" value="ECO:0007669"/>
    <property type="project" value="UniProtKB-KW"/>
</dbReference>
<dbReference type="Pfam" id="PF00078">
    <property type="entry name" value="RVT_1"/>
    <property type="match status" value="1"/>
</dbReference>
<dbReference type="OrthoDB" id="1741804at2759"/>
<dbReference type="CDD" id="cd01647">
    <property type="entry name" value="RT_LTR"/>
    <property type="match status" value="1"/>
</dbReference>
<dbReference type="GO" id="GO:0006508">
    <property type="term" value="P:proteolysis"/>
    <property type="evidence" value="ECO:0007669"/>
    <property type="project" value="UniProtKB-KW"/>
</dbReference>
<accession>A0A6G1BSU4</accession>
<evidence type="ECO:0000256" key="7">
    <source>
        <dbReference type="ARBA" id="ARBA00022918"/>
    </source>
</evidence>
<dbReference type="AlphaFoldDB" id="A0A6G1BSU4"/>
<feature type="chain" id="PRO_5026002817" description="Reverse transcriptase domain-containing protein" evidence="8">
    <location>
        <begin position="17"/>
        <end position="133"/>
    </location>
</feature>
<dbReference type="Gene3D" id="3.30.70.270">
    <property type="match status" value="1"/>
</dbReference>
<dbReference type="FunFam" id="3.10.10.10:FF:000007">
    <property type="entry name" value="Retrovirus-related Pol polyprotein from transposon 17.6-like Protein"/>
    <property type="match status" value="1"/>
</dbReference>
<feature type="domain" description="Reverse transcriptase" evidence="9">
    <location>
        <begin position="62"/>
        <end position="126"/>
    </location>
</feature>
<dbReference type="SUPFAM" id="SSF56672">
    <property type="entry name" value="DNA/RNA polymerases"/>
    <property type="match status" value="1"/>
</dbReference>
<evidence type="ECO:0000256" key="3">
    <source>
        <dbReference type="ARBA" id="ARBA00022695"/>
    </source>
</evidence>
<sequence>MGFWWQDCRILWRGLAAPSPSLPTSTLMVAAPDFLTALLFEFDDVFQQPRGFPPALNDKTVKAKFLIPVVDELLDELKGAKFFSKLDLHSGFHQVLTHLLDVKKTAFRTHHGHFEFLVMPFGLTNALQRSKRS</sequence>
<dbReference type="InterPro" id="IPR000477">
    <property type="entry name" value="RT_dom"/>
</dbReference>
<keyword evidence="1" id="KW-0645">Protease</keyword>
<feature type="signal peptide" evidence="8">
    <location>
        <begin position="1"/>
        <end position="16"/>
    </location>
</feature>
<reference evidence="10 11" key="1">
    <citation type="submission" date="2019-11" db="EMBL/GenBank/DDBJ databases">
        <title>Whole genome sequence of Oryza granulata.</title>
        <authorList>
            <person name="Li W."/>
        </authorList>
    </citation>
    <scope>NUCLEOTIDE SEQUENCE [LARGE SCALE GENOMIC DNA]</scope>
    <source>
        <strain evidence="11">cv. Menghai</strain>
        <tissue evidence="10">Leaf</tissue>
    </source>
</reference>